<dbReference type="EMBL" id="OX451738">
    <property type="protein sequence ID" value="CAI8602320.1"/>
    <property type="molecule type" value="Genomic_DNA"/>
</dbReference>
<proteinExistence type="predicted"/>
<keyword evidence="2" id="KW-1185">Reference proteome</keyword>
<name>A0AAV0ZVA5_VICFA</name>
<evidence type="ECO:0000313" key="1">
    <source>
        <dbReference type="EMBL" id="CAI8602320.1"/>
    </source>
</evidence>
<sequence>MMHYVRMYIMKKNKVAVVLRVAAGRPSLCGGGGGGATPPQGVVLISNSLKLFLPLFSKPPRKGHTLGSTTYIQQAIHTRKFMDVAWRRWRRKKPGKLQEVDSYSSIHLVSKQAKGWRSIPELQASCTSPHIALKVPPLSDTIQDEQVNTMAEE</sequence>
<reference evidence="1 2" key="1">
    <citation type="submission" date="2023-01" db="EMBL/GenBank/DDBJ databases">
        <authorList>
            <person name="Kreplak J."/>
        </authorList>
    </citation>
    <scope>NUCLEOTIDE SEQUENCE [LARGE SCALE GENOMIC DNA]</scope>
</reference>
<dbReference type="AlphaFoldDB" id="A0AAV0ZVA5"/>
<organism evidence="1 2">
    <name type="scientific">Vicia faba</name>
    <name type="common">Broad bean</name>
    <name type="synonym">Faba vulgaris</name>
    <dbReference type="NCBI Taxonomy" id="3906"/>
    <lineage>
        <taxon>Eukaryota</taxon>
        <taxon>Viridiplantae</taxon>
        <taxon>Streptophyta</taxon>
        <taxon>Embryophyta</taxon>
        <taxon>Tracheophyta</taxon>
        <taxon>Spermatophyta</taxon>
        <taxon>Magnoliopsida</taxon>
        <taxon>eudicotyledons</taxon>
        <taxon>Gunneridae</taxon>
        <taxon>Pentapetalae</taxon>
        <taxon>rosids</taxon>
        <taxon>fabids</taxon>
        <taxon>Fabales</taxon>
        <taxon>Fabaceae</taxon>
        <taxon>Papilionoideae</taxon>
        <taxon>50 kb inversion clade</taxon>
        <taxon>NPAAA clade</taxon>
        <taxon>Hologalegina</taxon>
        <taxon>IRL clade</taxon>
        <taxon>Fabeae</taxon>
        <taxon>Vicia</taxon>
    </lineage>
</organism>
<gene>
    <name evidence="1" type="ORF">VFH_III034960</name>
</gene>
<evidence type="ECO:0000313" key="2">
    <source>
        <dbReference type="Proteomes" id="UP001157006"/>
    </source>
</evidence>
<accession>A0AAV0ZVA5</accession>
<protein>
    <submittedName>
        <fullName evidence="1">Uncharacterized protein</fullName>
    </submittedName>
</protein>
<dbReference type="Proteomes" id="UP001157006">
    <property type="component" value="Chromosome 3"/>
</dbReference>